<keyword evidence="4" id="KW-1185">Reference proteome</keyword>
<organism evidence="3 4">
    <name type="scientific">Serendipita indica (strain DSM 11827)</name>
    <name type="common">Root endophyte fungus</name>
    <name type="synonym">Piriformospora indica</name>
    <dbReference type="NCBI Taxonomy" id="1109443"/>
    <lineage>
        <taxon>Eukaryota</taxon>
        <taxon>Fungi</taxon>
        <taxon>Dikarya</taxon>
        <taxon>Basidiomycota</taxon>
        <taxon>Agaricomycotina</taxon>
        <taxon>Agaricomycetes</taxon>
        <taxon>Sebacinales</taxon>
        <taxon>Serendipitaceae</taxon>
        <taxon>Serendipita</taxon>
    </lineage>
</organism>
<accession>G4TKV1</accession>
<reference evidence="3 4" key="1">
    <citation type="journal article" date="2011" name="PLoS Pathog.">
        <title>Endophytic Life Strategies Decoded by Genome and Transcriptome Analyses of the Mutualistic Root Symbiont Piriformospora indica.</title>
        <authorList>
            <person name="Zuccaro A."/>
            <person name="Lahrmann U."/>
            <person name="Guldener U."/>
            <person name="Langen G."/>
            <person name="Pfiffi S."/>
            <person name="Biedenkopf D."/>
            <person name="Wong P."/>
            <person name="Samans B."/>
            <person name="Grimm C."/>
            <person name="Basiewicz M."/>
            <person name="Murat C."/>
            <person name="Martin F."/>
            <person name="Kogel K.H."/>
        </authorList>
    </citation>
    <scope>NUCLEOTIDE SEQUENCE [LARGE SCALE GENOMIC DNA]</scope>
    <source>
        <strain evidence="3 4">DSM 11827</strain>
    </source>
</reference>
<evidence type="ECO:0000256" key="1">
    <source>
        <dbReference type="SAM" id="MobiDB-lite"/>
    </source>
</evidence>
<comment type="caution">
    <text evidence="3">The sequence shown here is derived from an EMBL/GenBank/DDBJ whole genome shotgun (WGS) entry which is preliminary data.</text>
</comment>
<gene>
    <name evidence="3" type="ORF">PIIN_05879</name>
</gene>
<dbReference type="EMBL" id="CAFZ01000141">
    <property type="protein sequence ID" value="CCA71944.1"/>
    <property type="molecule type" value="Genomic_DNA"/>
</dbReference>
<feature type="signal peptide" evidence="2">
    <location>
        <begin position="1"/>
        <end position="19"/>
    </location>
</feature>
<name>G4TKV1_SERID</name>
<feature type="compositionally biased region" description="Basic and acidic residues" evidence="1">
    <location>
        <begin position="88"/>
        <end position="100"/>
    </location>
</feature>
<dbReference type="InParanoid" id="G4TKV1"/>
<feature type="compositionally biased region" description="Basic and acidic residues" evidence="1">
    <location>
        <begin position="60"/>
        <end position="80"/>
    </location>
</feature>
<proteinExistence type="predicted"/>
<feature type="chain" id="PRO_5003468628" evidence="2">
    <location>
        <begin position="20"/>
        <end position="100"/>
    </location>
</feature>
<dbReference type="AlphaFoldDB" id="G4TKV1"/>
<evidence type="ECO:0000313" key="4">
    <source>
        <dbReference type="Proteomes" id="UP000007148"/>
    </source>
</evidence>
<sequence length="100" mass="11090">MRGFLLIITFAASAILTAGAPIPEPQINFETLVPRTDTALKALEEKHASHHAAWQSWAKDYRHAQDKENTHRDHKEDALRKGPAYAESAKHHGEGGEKVA</sequence>
<protein>
    <submittedName>
        <fullName evidence="3">Uncharacterized protein</fullName>
    </submittedName>
</protein>
<dbReference type="Proteomes" id="UP000007148">
    <property type="component" value="Unassembled WGS sequence"/>
</dbReference>
<evidence type="ECO:0000256" key="2">
    <source>
        <dbReference type="SAM" id="SignalP"/>
    </source>
</evidence>
<evidence type="ECO:0000313" key="3">
    <source>
        <dbReference type="EMBL" id="CCA71944.1"/>
    </source>
</evidence>
<dbReference type="HOGENOM" id="CLU_2307124_0_0_1"/>
<keyword evidence="2" id="KW-0732">Signal</keyword>
<feature type="region of interest" description="Disordered" evidence="1">
    <location>
        <begin position="60"/>
        <end position="100"/>
    </location>
</feature>